<dbReference type="AlphaFoldDB" id="Q20YQ3"/>
<dbReference type="InterPro" id="IPR002347">
    <property type="entry name" value="SDR_fam"/>
</dbReference>
<evidence type="ECO:0000256" key="2">
    <source>
        <dbReference type="ARBA" id="ARBA00023002"/>
    </source>
</evidence>
<dbReference type="GO" id="GO:0016491">
    <property type="term" value="F:oxidoreductase activity"/>
    <property type="evidence" value="ECO:0007669"/>
    <property type="project" value="UniProtKB-KW"/>
</dbReference>
<organism evidence="3">
    <name type="scientific">Rhodopseudomonas palustris (strain BisB18)</name>
    <dbReference type="NCBI Taxonomy" id="316056"/>
    <lineage>
        <taxon>Bacteria</taxon>
        <taxon>Pseudomonadati</taxon>
        <taxon>Pseudomonadota</taxon>
        <taxon>Alphaproteobacteria</taxon>
        <taxon>Hyphomicrobiales</taxon>
        <taxon>Nitrobacteraceae</taxon>
        <taxon>Rhodopseudomonas</taxon>
    </lineage>
</organism>
<protein>
    <submittedName>
        <fullName evidence="3">Short-chain dehydrogenase/reductase SDR</fullName>
    </submittedName>
</protein>
<reference evidence="3" key="1">
    <citation type="submission" date="2006-03" db="EMBL/GenBank/DDBJ databases">
        <title>Complete sequence of Rhodopseudomonas palustris BisB18.</title>
        <authorList>
            <consortium name="US DOE Joint Genome Institute"/>
            <person name="Copeland A."/>
            <person name="Lucas S."/>
            <person name="Lapidus A."/>
            <person name="Barry K."/>
            <person name="Detter J.C."/>
            <person name="Glavina del Rio T."/>
            <person name="Hammon N."/>
            <person name="Israni S."/>
            <person name="Dalin E."/>
            <person name="Tice H."/>
            <person name="Pitluck S."/>
            <person name="Chain P."/>
            <person name="Malfatti S."/>
            <person name="Shin M."/>
            <person name="Vergez L."/>
            <person name="Schmutz J."/>
            <person name="Larimer F."/>
            <person name="Land M."/>
            <person name="Hauser L."/>
            <person name="Pelletier D.A."/>
            <person name="Kyrpides N."/>
            <person name="Anderson I."/>
            <person name="Oda Y."/>
            <person name="Harwood C.S."/>
            <person name="Richardson P."/>
        </authorList>
    </citation>
    <scope>NUCLEOTIDE SEQUENCE [LARGE SCALE GENOMIC DNA]</scope>
    <source>
        <strain evidence="3">BisB18</strain>
    </source>
</reference>
<dbReference type="InterPro" id="IPR020904">
    <property type="entry name" value="Sc_DH/Rdtase_CS"/>
</dbReference>
<keyword evidence="2" id="KW-0560">Oxidoreductase</keyword>
<dbReference type="CDD" id="cd05233">
    <property type="entry name" value="SDR_c"/>
    <property type="match status" value="1"/>
</dbReference>
<evidence type="ECO:0000256" key="1">
    <source>
        <dbReference type="ARBA" id="ARBA00006484"/>
    </source>
</evidence>
<dbReference type="InterPro" id="IPR036291">
    <property type="entry name" value="NAD(P)-bd_dom_sf"/>
</dbReference>
<dbReference type="PANTHER" id="PTHR44196:SF1">
    <property type="entry name" value="DEHYDROGENASE_REDUCTASE SDR FAMILY MEMBER 7B"/>
    <property type="match status" value="1"/>
</dbReference>
<dbReference type="Gene3D" id="3.40.50.720">
    <property type="entry name" value="NAD(P)-binding Rossmann-like Domain"/>
    <property type="match status" value="1"/>
</dbReference>
<dbReference type="EMBL" id="CP000301">
    <property type="protein sequence ID" value="ABD89733.1"/>
    <property type="molecule type" value="Genomic_DNA"/>
</dbReference>
<dbReference type="OrthoDB" id="335726at2"/>
<dbReference type="PRINTS" id="PR00081">
    <property type="entry name" value="GDHRDH"/>
</dbReference>
<dbReference type="RefSeq" id="WP_011474614.1">
    <property type="nucleotide sequence ID" value="NC_007925.1"/>
</dbReference>
<gene>
    <name evidence="3" type="ordered locus">RPC_4209</name>
</gene>
<dbReference type="PANTHER" id="PTHR44196">
    <property type="entry name" value="DEHYDROGENASE/REDUCTASE SDR FAMILY MEMBER 7B"/>
    <property type="match status" value="1"/>
</dbReference>
<sequence length="247" mass="26930">MTRRIAIFGAASGIAVQVARLYAERGDSLVLIGRSDETLSSIAQDLTVRGAPRVQTILADFASLEQLPDVLASAWNAFDGLDIAVVAYGTLPDQKTTEVNSAALINALLINFASPAVVVNMLAERFQPRGAGTIAVITSVAGERGRQSNYAYGSAKGGLQRFLEGVRHRLKPAGIAVIDIRPGFVSTPMTSHLDQRGLMWARPERVAKDIVASIDHKVEIVYTPTFWRWIMLAVRNLPRPLFHRTKL</sequence>
<accession>Q20YQ3</accession>
<dbReference type="SUPFAM" id="SSF51735">
    <property type="entry name" value="NAD(P)-binding Rossmann-fold domains"/>
    <property type="match status" value="1"/>
</dbReference>
<dbReference type="HOGENOM" id="CLU_010194_2_1_5"/>
<dbReference type="KEGG" id="rpc:RPC_4209"/>
<dbReference type="STRING" id="316056.RPC_4209"/>
<proteinExistence type="inferred from homology"/>
<dbReference type="PROSITE" id="PS00061">
    <property type="entry name" value="ADH_SHORT"/>
    <property type="match status" value="1"/>
</dbReference>
<dbReference type="GO" id="GO:0016020">
    <property type="term" value="C:membrane"/>
    <property type="evidence" value="ECO:0007669"/>
    <property type="project" value="TreeGrafter"/>
</dbReference>
<comment type="similarity">
    <text evidence="1">Belongs to the short-chain dehydrogenases/reductases (SDR) family.</text>
</comment>
<evidence type="ECO:0000313" key="3">
    <source>
        <dbReference type="EMBL" id="ABD89733.1"/>
    </source>
</evidence>
<dbReference type="Pfam" id="PF00106">
    <property type="entry name" value="adh_short"/>
    <property type="match status" value="1"/>
</dbReference>
<dbReference type="eggNOG" id="COG0300">
    <property type="taxonomic scope" value="Bacteria"/>
</dbReference>
<name>Q20YQ3_RHOPB</name>